<organism evidence="2 3">
    <name type="scientific">Aliishimia ponticola</name>
    <dbReference type="NCBI Taxonomy" id="2499833"/>
    <lineage>
        <taxon>Bacteria</taxon>
        <taxon>Pseudomonadati</taxon>
        <taxon>Pseudomonadota</taxon>
        <taxon>Alphaproteobacteria</taxon>
        <taxon>Rhodobacterales</taxon>
        <taxon>Paracoccaceae</taxon>
        <taxon>Aliishimia</taxon>
    </lineage>
</organism>
<dbReference type="Gene3D" id="1.20.58.300">
    <property type="entry name" value="FlgN-like"/>
    <property type="match status" value="1"/>
</dbReference>
<dbReference type="AlphaFoldDB" id="A0A4S4NBG2"/>
<comment type="caution">
    <text evidence="2">The sequence shown here is derived from an EMBL/GenBank/DDBJ whole genome shotgun (WGS) entry which is preliminary data.</text>
</comment>
<dbReference type="EMBL" id="SRKY01000004">
    <property type="protein sequence ID" value="THH35321.1"/>
    <property type="molecule type" value="Genomic_DNA"/>
</dbReference>
<accession>A0A4S4NBG2</accession>
<dbReference type="Proteomes" id="UP000306602">
    <property type="component" value="Unassembled WGS sequence"/>
</dbReference>
<gene>
    <name evidence="2" type="ORF">E4Z66_16015</name>
</gene>
<protein>
    <submittedName>
        <fullName evidence="2">Flagellar biosynthesis protein FlgN</fullName>
    </submittedName>
</protein>
<evidence type="ECO:0000313" key="3">
    <source>
        <dbReference type="Proteomes" id="UP000306602"/>
    </source>
</evidence>
<evidence type="ECO:0000256" key="1">
    <source>
        <dbReference type="SAM" id="MobiDB-lite"/>
    </source>
</evidence>
<proteinExistence type="predicted"/>
<evidence type="ECO:0000313" key="2">
    <source>
        <dbReference type="EMBL" id="THH35321.1"/>
    </source>
</evidence>
<keyword evidence="2" id="KW-0282">Flagellum</keyword>
<dbReference type="GO" id="GO:0044780">
    <property type="term" value="P:bacterial-type flagellum assembly"/>
    <property type="evidence" value="ECO:0007669"/>
    <property type="project" value="InterPro"/>
</dbReference>
<keyword evidence="2" id="KW-0969">Cilium</keyword>
<keyword evidence="2" id="KW-0966">Cell projection</keyword>
<keyword evidence="3" id="KW-1185">Reference proteome</keyword>
<reference evidence="2 3" key="1">
    <citation type="submission" date="2019-04" db="EMBL/GenBank/DDBJ databases">
        <title>Shimia ponticola sp. nov., isolated from seawater.</title>
        <authorList>
            <person name="Kim Y.-O."/>
            <person name="Yoon J.-H."/>
        </authorList>
    </citation>
    <scope>NUCLEOTIDE SEQUENCE [LARGE SCALE GENOMIC DNA]</scope>
    <source>
        <strain evidence="2 3">MYP11</strain>
    </source>
</reference>
<sequence>MHNDHDALIRQLDALLDVEREALLSGKLEELQNIVTEKEDLIHRLGEADVDQIGQLSPVNDKVVRNQALLEQALKGIRSVAKKLGEIRQARKTFDTYDQRGHKNRIEAETAPSVEKRA</sequence>
<dbReference type="OrthoDB" id="7862860at2"/>
<dbReference type="SUPFAM" id="SSF140566">
    <property type="entry name" value="FlgN-like"/>
    <property type="match status" value="1"/>
</dbReference>
<name>A0A4S4NBG2_9RHOB</name>
<dbReference type="InterPro" id="IPR036679">
    <property type="entry name" value="FlgN-like_sf"/>
</dbReference>
<feature type="region of interest" description="Disordered" evidence="1">
    <location>
        <begin position="95"/>
        <end position="118"/>
    </location>
</feature>
<dbReference type="RefSeq" id="WP_136464054.1">
    <property type="nucleotide sequence ID" value="NZ_SRKY01000004.1"/>
</dbReference>